<evidence type="ECO:0000313" key="2">
    <source>
        <dbReference type="EMBL" id="MEK9515289.1"/>
    </source>
</evidence>
<dbReference type="PANTHER" id="PTHR39338:SF7">
    <property type="entry name" value="BLL6692 PROTEIN"/>
    <property type="match status" value="1"/>
</dbReference>
<dbReference type="RefSeq" id="WP_315662985.1">
    <property type="nucleotide sequence ID" value="NZ_JBBWYZ010000036.1"/>
</dbReference>
<dbReference type="Proteomes" id="UP001387447">
    <property type="component" value="Unassembled WGS sequence"/>
</dbReference>
<evidence type="ECO:0000256" key="1">
    <source>
        <dbReference type="SAM" id="MobiDB-lite"/>
    </source>
</evidence>
<evidence type="ECO:0000313" key="3">
    <source>
        <dbReference type="Proteomes" id="UP001387447"/>
    </source>
</evidence>
<accession>A0ABU9EV60</accession>
<sequence>MKVNDLPLRELFDKLRQAGFVLGIDEYELLLEALMKGFGIEDEAALKRLCKTLWVKSVEDEKIFNFYFEKVMSQPLENPLVTVEKPTPAKPAIPTTQPQVKQGKTTPTLPRNDERVSPDKLSPPEPRRDEPPQPPTQPSSEAEKSEPDESEFMLPEVAVEMDDEVQLLKTITSEQFFLYSDYLPLTKREMKQTWRYLRLPIREGPLVELDVTATIEKIIRDGFFLEPVLVPRRRNLVELVLLLDIDGSMVAFHPLGDRLKDTATRGGKLGASRVYYFHNCPVDYVYGKPGYSEAVRVEDMLSGLSANRACMLIFSDAGAARGGYSEDRLQLTERFLRQCQQHLRYLVWVNPVPRERWARSTAGEIAKLIPMLECDRLGLQNAVKVLRGNPVSQS</sequence>
<protein>
    <submittedName>
        <fullName evidence="2">CoxE</fullName>
    </submittedName>
</protein>
<gene>
    <name evidence="2" type="ORF">AAEJ74_27680</name>
</gene>
<dbReference type="EMBL" id="JBBWYZ010000036">
    <property type="protein sequence ID" value="MEK9515289.1"/>
    <property type="molecule type" value="Genomic_DNA"/>
</dbReference>
<dbReference type="PANTHER" id="PTHR39338">
    <property type="entry name" value="BLL5662 PROTEIN-RELATED"/>
    <property type="match status" value="1"/>
</dbReference>
<comment type="caution">
    <text evidence="2">The sequence shown here is derived from an EMBL/GenBank/DDBJ whole genome shotgun (WGS) entry which is preliminary data.</text>
</comment>
<keyword evidence="3" id="KW-1185">Reference proteome</keyword>
<name>A0ABU9EV60_LIMFS</name>
<organism evidence="2 3">
    <name type="scientific">Limnospira fusiformis PMC 851.14</name>
    <dbReference type="NCBI Taxonomy" id="2219512"/>
    <lineage>
        <taxon>Bacteria</taxon>
        <taxon>Bacillati</taxon>
        <taxon>Cyanobacteriota</taxon>
        <taxon>Cyanophyceae</taxon>
        <taxon>Oscillatoriophycideae</taxon>
        <taxon>Oscillatoriales</taxon>
        <taxon>Sirenicapillariaceae</taxon>
        <taxon>Limnospira</taxon>
    </lineage>
</organism>
<reference evidence="2 3" key="1">
    <citation type="journal article" date="2024" name="Front. Microbiol.">
        <title>Transcriptomic insights into the dominance of two phototrophs throughout the water column of a tropical hypersaline-alkaline crater lake (Dziani Dzaha, Mayotte).</title>
        <authorList>
            <person name="Duperron S."/>
            <person name="Halary S."/>
            <person name="Bouly J.-P."/>
            <person name="Roussel T."/>
            <person name="Hugoni M."/>
            <person name="Bruto M."/>
            <person name="Oger P."/>
            <person name="Duval C."/>
            <person name="Woo A."/>
            <person name="Jezequiel D."/>
            <person name="Ader M."/>
            <person name="Leboulanger C."/>
            <person name="Agogue H."/>
            <person name="Grossi V."/>
            <person name="Trousselier M."/>
            <person name="Bernard C."/>
        </authorList>
    </citation>
    <scope>NUCLEOTIDE SEQUENCE [LARGE SCALE GENOMIC DNA]</scope>
    <source>
        <strain evidence="2 3">PMC 851.14</strain>
    </source>
</reference>
<feature type="compositionally biased region" description="Low complexity" evidence="1">
    <location>
        <begin position="90"/>
        <end position="99"/>
    </location>
</feature>
<feature type="compositionally biased region" description="Polar residues" evidence="1">
    <location>
        <begin position="100"/>
        <end position="109"/>
    </location>
</feature>
<proteinExistence type="predicted"/>
<feature type="region of interest" description="Disordered" evidence="1">
    <location>
        <begin position="82"/>
        <end position="151"/>
    </location>
</feature>